<dbReference type="SMART" id="SM00297">
    <property type="entry name" value="BROMO"/>
    <property type="match status" value="2"/>
</dbReference>
<keyword evidence="7" id="KW-0539">Nucleus</keyword>
<keyword evidence="12" id="KW-1185">Reference proteome</keyword>
<dbReference type="PRINTS" id="PR01217">
    <property type="entry name" value="PRICHEXTENSN"/>
</dbReference>
<dbReference type="AlphaFoldDB" id="A0AAD6UH48"/>
<sequence length="611" mass="67133">MKRVHGQLNGGDAEASRAKRRREMAVAGSSSDVDITSSDPLGEQDGSRTRVSEVREQGMKIWHAVRDAVNKEGRILSTDFVRKPSKKLYPDYYNFIQHPIALEDIKKQLESDFYPTLEAVRQDFELCFENAKVYNRKDSDIWKDAKDLLKLANKTYNKLVPSEDGDHVEKKPSLYRLAKSRLTKLIAKTDDTGRILSDIFMELPSKRDWPQYYDQIKRPQCLEAILKRLKRKEYPSSTDFADDVELVFANAMLFNQDHTQIWEDALNLRDTFRQLMSDLPPPFAVPRYQKSSNAKIKIKMPATAAAGPAPPAANPPSVVLRVSTAKASTPVVAPAPLPTTTPPRATASPALPPNTLPSTNMIQPTPQPPAPTYINTTTATFAHYPNAAYIPGSTPLAPVATPAPMPAPAPVPAPAPAPIAKPVPPKIMSVSNSPAPPPLHPSHMLKGVALMVEPCKRPFILDHLDGVKTWAMRLGPGERSMSVADVTYMGEDEDDSSGEEEEEDDDEDNEDEMDVDLPAKNGKKKTKGKGRTRGKATVLTAAAKALQAARSAKKEARRLGEVQVKLNGLVVAEKADHPGQWMVDLQAGTNVLEVGEKGGLIWKVYAERLAG</sequence>
<feature type="compositionally biased region" description="Polar residues" evidence="9">
    <location>
        <begin position="28"/>
        <end position="39"/>
    </location>
</feature>
<proteinExistence type="predicted"/>
<comment type="caution">
    <text evidence="11">The sequence shown here is derived from an EMBL/GenBank/DDBJ whole genome shotgun (WGS) entry which is preliminary data.</text>
</comment>
<evidence type="ECO:0000313" key="11">
    <source>
        <dbReference type="EMBL" id="KAJ7103216.1"/>
    </source>
</evidence>
<keyword evidence="3" id="KW-0156">Chromatin regulator</keyword>
<evidence type="ECO:0000256" key="9">
    <source>
        <dbReference type="SAM" id="MobiDB-lite"/>
    </source>
</evidence>
<dbReference type="Proteomes" id="UP001222325">
    <property type="component" value="Unassembled WGS sequence"/>
</dbReference>
<feature type="region of interest" description="Disordered" evidence="9">
    <location>
        <begin position="489"/>
        <end position="535"/>
    </location>
</feature>
<dbReference type="EMBL" id="JARJCN010000002">
    <property type="protein sequence ID" value="KAJ7103216.1"/>
    <property type="molecule type" value="Genomic_DNA"/>
</dbReference>
<dbReference type="PANTHER" id="PTHR16062:SF19">
    <property type="entry name" value="PROTEIN POLYBROMO-1"/>
    <property type="match status" value="1"/>
</dbReference>
<dbReference type="InterPro" id="IPR037382">
    <property type="entry name" value="Rsc/polybromo"/>
</dbReference>
<gene>
    <name evidence="11" type="ORF">B0H15DRAFT_919099</name>
</gene>
<dbReference type="PANTHER" id="PTHR16062">
    <property type="entry name" value="SWI/SNF-RELATED"/>
    <property type="match status" value="1"/>
</dbReference>
<dbReference type="PRINTS" id="PR00503">
    <property type="entry name" value="BROMODOMAIN"/>
</dbReference>
<evidence type="ECO:0000313" key="12">
    <source>
        <dbReference type="Proteomes" id="UP001222325"/>
    </source>
</evidence>
<dbReference type="Gene3D" id="1.20.920.10">
    <property type="entry name" value="Bromodomain-like"/>
    <property type="match status" value="2"/>
</dbReference>
<evidence type="ECO:0000256" key="7">
    <source>
        <dbReference type="ARBA" id="ARBA00023242"/>
    </source>
</evidence>
<keyword evidence="2" id="KW-0677">Repeat</keyword>
<dbReference type="InterPro" id="IPR036427">
    <property type="entry name" value="Bromodomain-like_sf"/>
</dbReference>
<evidence type="ECO:0000256" key="8">
    <source>
        <dbReference type="PROSITE-ProRule" id="PRU00035"/>
    </source>
</evidence>
<keyword evidence="5 8" id="KW-0103">Bromodomain</keyword>
<evidence type="ECO:0000256" key="2">
    <source>
        <dbReference type="ARBA" id="ARBA00022737"/>
    </source>
</evidence>
<name>A0AAD6UH48_9AGAR</name>
<evidence type="ECO:0000256" key="6">
    <source>
        <dbReference type="ARBA" id="ARBA00023163"/>
    </source>
</evidence>
<feature type="region of interest" description="Disordered" evidence="9">
    <location>
        <begin position="331"/>
        <end position="357"/>
    </location>
</feature>
<feature type="domain" description="Bromo" evidence="10">
    <location>
        <begin position="192"/>
        <end position="262"/>
    </location>
</feature>
<comment type="subcellular location">
    <subcellularLocation>
        <location evidence="1">Nucleus</location>
    </subcellularLocation>
</comment>
<keyword evidence="6" id="KW-0804">Transcription</keyword>
<dbReference type="GO" id="GO:0006338">
    <property type="term" value="P:chromatin remodeling"/>
    <property type="evidence" value="ECO:0007669"/>
    <property type="project" value="InterPro"/>
</dbReference>
<dbReference type="PROSITE" id="PS50014">
    <property type="entry name" value="BROMODOMAIN_2"/>
    <property type="match status" value="2"/>
</dbReference>
<feature type="region of interest" description="Disordered" evidence="9">
    <location>
        <begin position="1"/>
        <end position="50"/>
    </location>
</feature>
<organism evidence="11 12">
    <name type="scientific">Mycena belliarum</name>
    <dbReference type="NCBI Taxonomy" id="1033014"/>
    <lineage>
        <taxon>Eukaryota</taxon>
        <taxon>Fungi</taxon>
        <taxon>Dikarya</taxon>
        <taxon>Basidiomycota</taxon>
        <taxon>Agaricomycotina</taxon>
        <taxon>Agaricomycetes</taxon>
        <taxon>Agaricomycetidae</taxon>
        <taxon>Agaricales</taxon>
        <taxon>Marasmiineae</taxon>
        <taxon>Mycenaceae</taxon>
        <taxon>Mycena</taxon>
    </lineage>
</organism>
<feature type="compositionally biased region" description="Acidic residues" evidence="9">
    <location>
        <begin position="490"/>
        <end position="515"/>
    </location>
</feature>
<dbReference type="SUPFAM" id="SSF47370">
    <property type="entry name" value="Bromodomain"/>
    <property type="match status" value="2"/>
</dbReference>
<keyword evidence="4" id="KW-0805">Transcription regulation</keyword>
<dbReference type="Pfam" id="PF00439">
    <property type="entry name" value="Bromodomain"/>
    <property type="match status" value="2"/>
</dbReference>
<dbReference type="GO" id="GO:0016586">
    <property type="term" value="C:RSC-type complex"/>
    <property type="evidence" value="ECO:0007669"/>
    <property type="project" value="InterPro"/>
</dbReference>
<accession>A0AAD6UH48</accession>
<dbReference type="InterPro" id="IPR001487">
    <property type="entry name" value="Bromodomain"/>
</dbReference>
<protein>
    <submittedName>
        <fullName evidence="11">RSC complex protein</fullName>
    </submittedName>
</protein>
<dbReference type="CDD" id="cd04369">
    <property type="entry name" value="Bromodomain"/>
    <property type="match status" value="1"/>
</dbReference>
<dbReference type="GO" id="GO:0006368">
    <property type="term" value="P:transcription elongation by RNA polymerase II"/>
    <property type="evidence" value="ECO:0007669"/>
    <property type="project" value="TreeGrafter"/>
</dbReference>
<evidence type="ECO:0000256" key="3">
    <source>
        <dbReference type="ARBA" id="ARBA00022853"/>
    </source>
</evidence>
<evidence type="ECO:0000256" key="5">
    <source>
        <dbReference type="ARBA" id="ARBA00023117"/>
    </source>
</evidence>
<feature type="compositionally biased region" description="Basic residues" evidence="9">
    <location>
        <begin position="521"/>
        <end position="534"/>
    </location>
</feature>
<dbReference type="GO" id="GO:0003682">
    <property type="term" value="F:chromatin binding"/>
    <property type="evidence" value="ECO:0007669"/>
    <property type="project" value="TreeGrafter"/>
</dbReference>
<reference evidence="11" key="1">
    <citation type="submission" date="2023-03" db="EMBL/GenBank/DDBJ databases">
        <title>Massive genome expansion in bonnet fungi (Mycena s.s.) driven by repeated elements and novel gene families across ecological guilds.</title>
        <authorList>
            <consortium name="Lawrence Berkeley National Laboratory"/>
            <person name="Harder C.B."/>
            <person name="Miyauchi S."/>
            <person name="Viragh M."/>
            <person name="Kuo A."/>
            <person name="Thoen E."/>
            <person name="Andreopoulos B."/>
            <person name="Lu D."/>
            <person name="Skrede I."/>
            <person name="Drula E."/>
            <person name="Henrissat B."/>
            <person name="Morin E."/>
            <person name="Kohler A."/>
            <person name="Barry K."/>
            <person name="LaButti K."/>
            <person name="Morin E."/>
            <person name="Salamov A."/>
            <person name="Lipzen A."/>
            <person name="Mereny Z."/>
            <person name="Hegedus B."/>
            <person name="Baldrian P."/>
            <person name="Stursova M."/>
            <person name="Weitz H."/>
            <person name="Taylor A."/>
            <person name="Grigoriev I.V."/>
            <person name="Nagy L.G."/>
            <person name="Martin F."/>
            <person name="Kauserud H."/>
        </authorList>
    </citation>
    <scope>NUCLEOTIDE SEQUENCE</scope>
    <source>
        <strain evidence="11">CBHHK173m</strain>
    </source>
</reference>
<feature type="domain" description="Bromo" evidence="10">
    <location>
        <begin position="72"/>
        <end position="142"/>
    </location>
</feature>
<evidence type="ECO:0000256" key="4">
    <source>
        <dbReference type="ARBA" id="ARBA00023015"/>
    </source>
</evidence>
<evidence type="ECO:0000256" key="1">
    <source>
        <dbReference type="ARBA" id="ARBA00004123"/>
    </source>
</evidence>
<evidence type="ECO:0000259" key="10">
    <source>
        <dbReference type="PROSITE" id="PS50014"/>
    </source>
</evidence>